<reference evidence="1 2" key="1">
    <citation type="submission" date="2017-10" db="EMBL/GenBank/DDBJ databases">
        <title>Draft genome of Lysinibacillus fusiformis strain Juneja, a laboratory-derived pathogen of Drosophila melanogaster.</title>
        <authorList>
            <person name="Smith B.R."/>
            <person name="Unckless R.L."/>
        </authorList>
    </citation>
    <scope>NUCLEOTIDE SEQUENCE [LARGE SCALE GENOMIC DNA]</scope>
    <source>
        <strain evidence="1 2">Juneja</strain>
    </source>
</reference>
<gene>
    <name evidence="1" type="ORF">CRI88_07640</name>
</gene>
<accession>A0A2I0V1R9</accession>
<name>A0A2I0V1R9_9BACI</name>
<dbReference type="EMBL" id="PDFK01000002">
    <property type="protein sequence ID" value="PKU52229.1"/>
    <property type="molecule type" value="Genomic_DNA"/>
</dbReference>
<evidence type="ECO:0000313" key="2">
    <source>
        <dbReference type="Proteomes" id="UP000234956"/>
    </source>
</evidence>
<organism evidence="1 2">
    <name type="scientific">Lysinibacillus fusiformis</name>
    <dbReference type="NCBI Taxonomy" id="28031"/>
    <lineage>
        <taxon>Bacteria</taxon>
        <taxon>Bacillati</taxon>
        <taxon>Bacillota</taxon>
        <taxon>Bacilli</taxon>
        <taxon>Bacillales</taxon>
        <taxon>Bacillaceae</taxon>
        <taxon>Lysinibacillus</taxon>
    </lineage>
</organism>
<protein>
    <submittedName>
        <fullName evidence="1">Uncharacterized protein</fullName>
    </submittedName>
</protein>
<evidence type="ECO:0000313" key="1">
    <source>
        <dbReference type="EMBL" id="PKU52229.1"/>
    </source>
</evidence>
<dbReference type="Proteomes" id="UP000234956">
    <property type="component" value="Unassembled WGS sequence"/>
</dbReference>
<comment type="caution">
    <text evidence="1">The sequence shown here is derived from an EMBL/GenBank/DDBJ whole genome shotgun (WGS) entry which is preliminary data.</text>
</comment>
<proteinExistence type="predicted"/>
<dbReference type="AlphaFoldDB" id="A0A2I0V1R9"/>
<dbReference type="RefSeq" id="WP_036125924.1">
    <property type="nucleotide sequence ID" value="NZ_JAZBNI010000001.1"/>
</dbReference>
<sequence>MDYEYTVKFYFEESREEEYKIKTNIGQETFAEEITNGFNEKSWYSFTETENYKTVLINTKNVYKVSVVQDTVEFD</sequence>